<dbReference type="OrthoDB" id="5298508at2"/>
<keyword evidence="1" id="KW-0547">Nucleotide-binding</keyword>
<proteinExistence type="predicted"/>
<evidence type="ECO:0000313" key="4">
    <source>
        <dbReference type="Proteomes" id="UP000187526"/>
    </source>
</evidence>
<feature type="domain" description="PilZ" evidence="2">
    <location>
        <begin position="4"/>
        <end position="101"/>
    </location>
</feature>
<dbReference type="InterPro" id="IPR027021">
    <property type="entry name" value="C-di-GMP_BP_PA4608"/>
</dbReference>
<name>A0A1R1I357_9RHOO</name>
<dbReference type="GO" id="GO:0035438">
    <property type="term" value="F:cyclic-di-GMP binding"/>
    <property type="evidence" value="ECO:0007669"/>
    <property type="project" value="InterPro"/>
</dbReference>
<dbReference type="SUPFAM" id="SSF141371">
    <property type="entry name" value="PilZ domain-like"/>
    <property type="match status" value="1"/>
</dbReference>
<evidence type="ECO:0000313" key="3">
    <source>
        <dbReference type="EMBL" id="OMG53208.1"/>
    </source>
</evidence>
<keyword evidence="1" id="KW-0973">c-di-GMP</keyword>
<dbReference type="RefSeq" id="WP_076096025.1">
    <property type="nucleotide sequence ID" value="NZ_MTHD01000004.1"/>
</dbReference>
<reference evidence="3 4" key="1">
    <citation type="submission" date="2016-10" db="EMBL/GenBank/DDBJ databases">
        <title>Alkaliphiles isolated from bioreactors.</title>
        <authorList>
            <person name="Salah Z."/>
            <person name="Rout S.P."/>
            <person name="Humphreys P.N."/>
        </authorList>
    </citation>
    <scope>NUCLEOTIDE SEQUENCE [LARGE SCALE GENOMIC DNA]</scope>
    <source>
        <strain evidence="3 4">ZS02</strain>
    </source>
</reference>
<gene>
    <name evidence="3" type="ORF">BJN45_13405</name>
</gene>
<keyword evidence="4" id="KW-1185">Reference proteome</keyword>
<dbReference type="Gene3D" id="2.40.10.220">
    <property type="entry name" value="predicted glycosyltransferase like domains"/>
    <property type="match status" value="1"/>
</dbReference>
<comment type="caution">
    <text evidence="3">The sequence shown here is derived from an EMBL/GenBank/DDBJ whole genome shotgun (WGS) entry which is preliminary data.</text>
</comment>
<organism evidence="3 4">
    <name type="scientific">Azonexus hydrophilus</name>
    <dbReference type="NCBI Taxonomy" id="418702"/>
    <lineage>
        <taxon>Bacteria</taxon>
        <taxon>Pseudomonadati</taxon>
        <taxon>Pseudomonadota</taxon>
        <taxon>Betaproteobacteria</taxon>
        <taxon>Rhodocyclales</taxon>
        <taxon>Azonexaceae</taxon>
        <taxon>Azonexus</taxon>
    </lineage>
</organism>
<dbReference type="InterPro" id="IPR009875">
    <property type="entry name" value="PilZ_domain"/>
</dbReference>
<dbReference type="PIRSF" id="PIRSF028141">
    <property type="entry name" value="C-di-GMP_BP_PA4608"/>
    <property type="match status" value="1"/>
</dbReference>
<dbReference type="STRING" id="418702.BJN45_13405"/>
<evidence type="ECO:0000256" key="1">
    <source>
        <dbReference type="PIRNR" id="PIRNR028141"/>
    </source>
</evidence>
<comment type="subunit">
    <text evidence="1">Monomer in both c-di-GMP-bound and free forms.</text>
</comment>
<protein>
    <recommendedName>
        <fullName evidence="1">Cyclic diguanosine monophosphate-binding protein</fullName>
        <shortName evidence="1">c-di-GMP-binding protein</shortName>
    </recommendedName>
    <alternativeName>
        <fullName evidence="1">Pilz domain-containing protein</fullName>
    </alternativeName>
</protein>
<dbReference type="AlphaFoldDB" id="A0A1R1I357"/>
<comment type="function">
    <text evidence="1">Binds the second messenger bis-(3'-5') cyclic dimeric guanosine monophosphate (c-di-GMP). Can bind two c-di-GMP molecules per monomer. May play a role in bacterial second-messenger regulated processes. Binding to c-di-GMP induces a conformational change of the C- and N-termini resulting in the exposure of a highly negative surface on one side of the protein to a possible effector protein.</text>
</comment>
<dbReference type="Proteomes" id="UP000187526">
    <property type="component" value="Unassembled WGS sequence"/>
</dbReference>
<dbReference type="Pfam" id="PF07238">
    <property type="entry name" value="PilZ"/>
    <property type="match status" value="1"/>
</dbReference>
<sequence>MTENRRQFTRISFQSSARLFLADGEHPVDVLDISLKGALIRPSQPMFVKVGSNGVLHVALDNGETGIRMGITVVHHQGECYGLASHEIDLDSVTHLRRLVELNLGDETLLEREISLLSGS</sequence>
<accession>A0A1R1I357</accession>
<dbReference type="EMBL" id="MTHD01000004">
    <property type="protein sequence ID" value="OMG53208.1"/>
    <property type="molecule type" value="Genomic_DNA"/>
</dbReference>
<evidence type="ECO:0000259" key="2">
    <source>
        <dbReference type="Pfam" id="PF07238"/>
    </source>
</evidence>